<keyword evidence="5" id="KW-1185">Reference proteome</keyword>
<keyword evidence="1" id="KW-1133">Transmembrane helix</keyword>
<dbReference type="Pfam" id="PF13387">
    <property type="entry name" value="Lnb_N"/>
    <property type="match status" value="1"/>
</dbReference>
<evidence type="ECO:0000313" key="4">
    <source>
        <dbReference type="EMBL" id="SFB21379.1"/>
    </source>
</evidence>
<keyword evidence="1" id="KW-0812">Transmembrane</keyword>
<feature type="transmembrane region" description="Helical" evidence="1">
    <location>
        <begin position="291"/>
        <end position="310"/>
    </location>
</feature>
<dbReference type="EMBL" id="FOJT01000005">
    <property type="protein sequence ID" value="SFB21379.1"/>
    <property type="molecule type" value="Genomic_DNA"/>
</dbReference>
<feature type="transmembrane region" description="Helical" evidence="1">
    <location>
        <begin position="242"/>
        <end position="259"/>
    </location>
</feature>
<dbReference type="AlphaFoldDB" id="A0A1I0Z6J8"/>
<sequence>MVKKLVFLFFCMQFSIAYCQESLISENTKISILTVGLADEVHSLYGHTAIRIKNQNFDLVYNYGMFDFTTENFVAKFAKGDLQYYAIAYPYADFEYSYKEDNRSIYEQILDLSLIEKQNLFNKLNTSLLPENTFYTYKFIDRNCTTKVIDILNEVLAKKPIIKKNIDNSTYREVLYPYAENHFYEQLGINLIFGQKPDQQATTIFLPLDLYDNLKNISYKNKPLVSETNTLFEANRTTSTSYLNSIYSLIAILLLFVILNKKATNIIYFSVLGLIGVLFSFMSIYSFHKELFWNYNVLLLNPLFIFLVFFMIKNKTKWVKKMSLIGLLFLGGYCFYMIGKIHFVIVLPIIITTFILLLRLFLKKQN</sequence>
<organism evidence="4 5">
    <name type="scientific">Flavobacterium swingsii</name>
    <dbReference type="NCBI Taxonomy" id="498292"/>
    <lineage>
        <taxon>Bacteria</taxon>
        <taxon>Pseudomonadati</taxon>
        <taxon>Bacteroidota</taxon>
        <taxon>Flavobacteriia</taxon>
        <taxon>Flavobacteriales</taxon>
        <taxon>Flavobacteriaceae</taxon>
        <taxon>Flavobacterium</taxon>
    </lineage>
</organism>
<feature type="chain" id="PRO_5011480965" description="Lnb N-terminal periplasmic domain-containing protein" evidence="2">
    <location>
        <begin position="20"/>
        <end position="366"/>
    </location>
</feature>
<feature type="transmembrane region" description="Helical" evidence="1">
    <location>
        <begin position="266"/>
        <end position="285"/>
    </location>
</feature>
<evidence type="ECO:0000256" key="1">
    <source>
        <dbReference type="SAM" id="Phobius"/>
    </source>
</evidence>
<dbReference type="STRING" id="498292.SAMN05660845_2066"/>
<dbReference type="RefSeq" id="WP_091476940.1">
    <property type="nucleotide sequence ID" value="NZ_FOJT01000005.1"/>
</dbReference>
<dbReference type="OrthoDB" id="319167at2"/>
<gene>
    <name evidence="4" type="ORF">SAMN05660845_2066</name>
</gene>
<proteinExistence type="predicted"/>
<feature type="domain" description="Lnb N-terminal periplasmic" evidence="3">
    <location>
        <begin position="20"/>
        <end position="158"/>
    </location>
</feature>
<feature type="transmembrane region" description="Helical" evidence="1">
    <location>
        <begin position="345"/>
        <end position="362"/>
    </location>
</feature>
<name>A0A1I0Z6J8_9FLAO</name>
<feature type="signal peptide" evidence="2">
    <location>
        <begin position="1"/>
        <end position="19"/>
    </location>
</feature>
<keyword evidence="2" id="KW-0732">Signal</keyword>
<evidence type="ECO:0000259" key="3">
    <source>
        <dbReference type="Pfam" id="PF13387"/>
    </source>
</evidence>
<reference evidence="5" key="1">
    <citation type="submission" date="2016-10" db="EMBL/GenBank/DDBJ databases">
        <authorList>
            <person name="Varghese N."/>
            <person name="Submissions S."/>
        </authorList>
    </citation>
    <scope>NUCLEOTIDE SEQUENCE [LARGE SCALE GENOMIC DNA]</scope>
    <source>
        <strain evidence="5">DSM 21789</strain>
    </source>
</reference>
<dbReference type="Proteomes" id="UP000199604">
    <property type="component" value="Unassembled WGS sequence"/>
</dbReference>
<feature type="transmembrane region" description="Helical" evidence="1">
    <location>
        <begin position="322"/>
        <end position="339"/>
    </location>
</feature>
<evidence type="ECO:0000256" key="2">
    <source>
        <dbReference type="SAM" id="SignalP"/>
    </source>
</evidence>
<dbReference type="InterPro" id="IPR025178">
    <property type="entry name" value="Lnb_N"/>
</dbReference>
<evidence type="ECO:0000313" key="5">
    <source>
        <dbReference type="Proteomes" id="UP000199604"/>
    </source>
</evidence>
<protein>
    <recommendedName>
        <fullName evidence="3">Lnb N-terminal periplasmic domain-containing protein</fullName>
    </recommendedName>
</protein>
<keyword evidence="1" id="KW-0472">Membrane</keyword>
<accession>A0A1I0Z6J8</accession>